<dbReference type="SUPFAM" id="SSF47336">
    <property type="entry name" value="ACP-like"/>
    <property type="match status" value="1"/>
</dbReference>
<evidence type="ECO:0000256" key="5">
    <source>
        <dbReference type="ARBA" id="ARBA00022741"/>
    </source>
</evidence>
<dbReference type="SUPFAM" id="SSF53474">
    <property type="entry name" value="alpha/beta-Hydrolases"/>
    <property type="match status" value="1"/>
</dbReference>
<dbReference type="Gene3D" id="3.40.50.12780">
    <property type="entry name" value="N-terminal domain of ligase-like"/>
    <property type="match status" value="1"/>
</dbReference>
<keyword evidence="5" id="KW-0547">Nucleotide-binding</keyword>
<dbReference type="NCBIfam" id="NF002937">
    <property type="entry name" value="PRK03584.1"/>
    <property type="match status" value="1"/>
</dbReference>
<sequence length="1035" mass="113842">MELSVDQDRFSEAPQYSAVDSGRIPIHNTTSRRSATSQMTAFTEFLQARTGKVLNNYQSLHDYSVKDYRTFWECFIEWAQVDVSGSIAPVCIGDACEHACFFPNVQLNYTLNLLNLDVAPADAPALTACYADGRRVHLTRGELRERVARLAHALSTLGLRDGDRVVAIMRNDVDATVTALAVSALGATFSSAAPDMGVEAVLDRFAPLAPRLLFAHAAARDFDTGMPVAEKVEALAAALPSLQGLVCAGDKRDLPDTLTLPRYSLDELIDESDAARFVWRRFPFNHPLFIMFSSGTTGKPKCIVHGAGGSLLEHLKEHRLHSDLRPGDRMYFHTSCAWMMWNWQLSALASGVEIVTYDGPISTIDVLWRLVANERVTVFGTSPAYLKMCEDAGLEPGRQFDLGALRAIMSTGAVLYDTQFDWVRDHVKPLPLQSISGGTDILGCFVLGHPDLPVYTGEAQCKSLALDVQAWDQGERTTGIGELVCVNPFPSRPLGFYGDIDGTAFHAAYFACNPGVWTHGDLIEFSTEGTARLHGRSDGILNVRGIRIAPAEIYRVLNDIREIRDAMVVEHRQSDMRADHTGAETPAPRIVLLLVLQDGITLTGPLVARIRRDLTHRASGAHVPDRIIAVHALPVTHNGKQSERAAFNAINGLPSTNVSALRNPECLDAIRDHPALRPATPELPPAGESREQLERHLLALWEQLFDFAPIGREDNFFELGGNSLLAARLLAEIRLSTGRTIAPAKLLIAPTVSSLAALIEQDASQPTSQILVPMREGTGTPLFLVHGLSGSVMECAALVHTLRSPRPVFGLQARGLDGAEPIQRHVEEMAACYINEMRTVQPNGPYSVTGYSFGGLVAFEIAQQLRHAGEEVELLCLLDPYVYERWLPWSAWMRQCYGRISGQWRKLRAVPASGMADYLADRLLVGADHVRMRLGHMRLRPDSTMEGLPPVLRQVRETLVLAMTRYRPPPYDAGQILYVRAATRLDEHGDPMLLWQRVARRGLVTAEVPGGHDSMLVEPNLQVVAALLDTALTNT</sequence>
<dbReference type="PROSITE" id="PS50075">
    <property type="entry name" value="CARRIER"/>
    <property type="match status" value="1"/>
</dbReference>
<gene>
    <name evidence="8" type="ORF">H3V53_00760</name>
</gene>
<dbReference type="EMBL" id="JACFYJ010000001">
    <property type="protein sequence ID" value="MEI5995794.1"/>
    <property type="molecule type" value="Genomic_DNA"/>
</dbReference>
<dbReference type="InterPro" id="IPR020845">
    <property type="entry name" value="AMP-binding_CS"/>
</dbReference>
<dbReference type="InterPro" id="IPR042099">
    <property type="entry name" value="ANL_N_sf"/>
</dbReference>
<evidence type="ECO:0000256" key="1">
    <source>
        <dbReference type="ARBA" id="ARBA00006432"/>
    </source>
</evidence>
<dbReference type="Gene3D" id="3.30.300.30">
    <property type="match status" value="1"/>
</dbReference>
<dbReference type="EC" id="6.2.1.16" evidence="8"/>
<evidence type="ECO:0000259" key="7">
    <source>
        <dbReference type="PROSITE" id="PS50075"/>
    </source>
</evidence>
<keyword evidence="6" id="KW-0067">ATP-binding</keyword>
<evidence type="ECO:0000256" key="2">
    <source>
        <dbReference type="ARBA" id="ARBA00022450"/>
    </source>
</evidence>
<dbReference type="PROSITE" id="PS00012">
    <property type="entry name" value="PHOSPHOPANTETHEINE"/>
    <property type="match status" value="1"/>
</dbReference>
<evidence type="ECO:0000256" key="4">
    <source>
        <dbReference type="ARBA" id="ARBA00022598"/>
    </source>
</evidence>
<keyword evidence="4 8" id="KW-0436">Ligase</keyword>
<dbReference type="SUPFAM" id="SSF56801">
    <property type="entry name" value="Acetyl-CoA synthetase-like"/>
    <property type="match status" value="1"/>
</dbReference>
<dbReference type="RefSeq" id="WP_336596263.1">
    <property type="nucleotide sequence ID" value="NZ_JACFYJ010000001.1"/>
</dbReference>
<dbReference type="InterPro" id="IPR000873">
    <property type="entry name" value="AMP-dep_synth/lig_dom"/>
</dbReference>
<dbReference type="InterPro" id="IPR001031">
    <property type="entry name" value="Thioesterase"/>
</dbReference>
<dbReference type="PANTHER" id="PTHR42921">
    <property type="entry name" value="ACETOACETYL-COA SYNTHETASE"/>
    <property type="match status" value="1"/>
</dbReference>
<dbReference type="InterPro" id="IPR006162">
    <property type="entry name" value="Ppantetheine_attach_site"/>
</dbReference>
<comment type="caution">
    <text evidence="8">The sequence shown here is derived from an EMBL/GenBank/DDBJ whole genome shotgun (WGS) entry which is preliminary data.</text>
</comment>
<keyword evidence="3" id="KW-0597">Phosphoprotein</keyword>
<dbReference type="InterPro" id="IPR036736">
    <property type="entry name" value="ACP-like_sf"/>
</dbReference>
<dbReference type="Proteomes" id="UP001386437">
    <property type="component" value="Unassembled WGS sequence"/>
</dbReference>
<proteinExistence type="inferred from homology"/>
<organism evidence="8 9">
    <name type="scientific">Paraburkholderia bengalensis</name>
    <dbReference type="NCBI Taxonomy" id="2747562"/>
    <lineage>
        <taxon>Bacteria</taxon>
        <taxon>Pseudomonadati</taxon>
        <taxon>Pseudomonadota</taxon>
        <taxon>Betaproteobacteria</taxon>
        <taxon>Burkholderiales</taxon>
        <taxon>Burkholderiaceae</taxon>
        <taxon>Paraburkholderia</taxon>
    </lineage>
</organism>
<dbReference type="InterPro" id="IPR005914">
    <property type="entry name" value="Acac_CoA_synth"/>
</dbReference>
<protein>
    <submittedName>
        <fullName evidence="8">Acetoacetate--CoA ligase</fullName>
        <ecNumber evidence="8">6.2.1.16</ecNumber>
    </submittedName>
</protein>
<dbReference type="InterPro" id="IPR009081">
    <property type="entry name" value="PP-bd_ACP"/>
</dbReference>
<accession>A0ABU8IJL3</accession>
<comment type="similarity">
    <text evidence="1">Belongs to the ATP-dependent AMP-binding enzyme family.</text>
</comment>
<dbReference type="InterPro" id="IPR045851">
    <property type="entry name" value="AMP-bd_C_sf"/>
</dbReference>
<evidence type="ECO:0000256" key="6">
    <source>
        <dbReference type="ARBA" id="ARBA00022840"/>
    </source>
</evidence>
<name>A0ABU8IJL3_9BURK</name>
<dbReference type="PROSITE" id="PS00455">
    <property type="entry name" value="AMP_BINDING"/>
    <property type="match status" value="1"/>
</dbReference>
<evidence type="ECO:0000313" key="9">
    <source>
        <dbReference type="Proteomes" id="UP001386437"/>
    </source>
</evidence>
<keyword evidence="9" id="KW-1185">Reference proteome</keyword>
<keyword evidence="2" id="KW-0596">Phosphopantetheine</keyword>
<evidence type="ECO:0000256" key="3">
    <source>
        <dbReference type="ARBA" id="ARBA00022553"/>
    </source>
</evidence>
<feature type="domain" description="Carrier" evidence="7">
    <location>
        <begin position="688"/>
        <end position="763"/>
    </location>
</feature>
<dbReference type="Pfam" id="PF00550">
    <property type="entry name" value="PP-binding"/>
    <property type="match status" value="1"/>
</dbReference>
<evidence type="ECO:0000313" key="8">
    <source>
        <dbReference type="EMBL" id="MEI5995794.1"/>
    </source>
</evidence>
<dbReference type="Pfam" id="PF00975">
    <property type="entry name" value="Thioesterase"/>
    <property type="match status" value="1"/>
</dbReference>
<dbReference type="PANTHER" id="PTHR42921:SF1">
    <property type="entry name" value="ACETOACETYL-COA SYNTHETASE"/>
    <property type="match status" value="1"/>
</dbReference>
<dbReference type="GO" id="GO:0030729">
    <property type="term" value="F:acetoacetate-CoA ligase activity"/>
    <property type="evidence" value="ECO:0007669"/>
    <property type="project" value="UniProtKB-EC"/>
</dbReference>
<reference evidence="8 9" key="1">
    <citation type="journal article" date="2022" name="Arch. Microbiol.">
        <title>Paraburkholderia bengalensis sp. nov. isolated from roots of Oryza sativa, IR64.</title>
        <authorList>
            <person name="Nag P."/>
            <person name="Mondal N."/>
            <person name="Sarkar J."/>
            <person name="Das S."/>
        </authorList>
    </citation>
    <scope>NUCLEOTIDE SEQUENCE [LARGE SCALE GENOMIC DNA]</scope>
    <source>
        <strain evidence="8 9">IR64_4_BI</strain>
    </source>
</reference>
<dbReference type="Gene3D" id="1.10.1200.10">
    <property type="entry name" value="ACP-like"/>
    <property type="match status" value="1"/>
</dbReference>
<dbReference type="Gene3D" id="3.40.50.1820">
    <property type="entry name" value="alpha/beta hydrolase"/>
    <property type="match status" value="1"/>
</dbReference>
<dbReference type="InterPro" id="IPR029058">
    <property type="entry name" value="AB_hydrolase_fold"/>
</dbReference>
<dbReference type="Pfam" id="PF00501">
    <property type="entry name" value="AMP-binding"/>
    <property type="match status" value="1"/>
</dbReference>
<dbReference type="NCBIfam" id="TIGR01217">
    <property type="entry name" value="ac_ac_CoA_syn"/>
    <property type="match status" value="1"/>
</dbReference>